<dbReference type="Proteomes" id="UP000193144">
    <property type="component" value="Unassembled WGS sequence"/>
</dbReference>
<accession>A0A1Y1ZRY1</accession>
<proteinExistence type="predicted"/>
<feature type="transmembrane region" description="Helical" evidence="1">
    <location>
        <begin position="277"/>
        <end position="299"/>
    </location>
</feature>
<dbReference type="EMBL" id="MCFA01000045">
    <property type="protein sequence ID" value="ORY13019.1"/>
    <property type="molecule type" value="Genomic_DNA"/>
</dbReference>
<keyword evidence="3" id="KW-1185">Reference proteome</keyword>
<gene>
    <name evidence="2" type="ORF">BCR34DRAFT_600142</name>
</gene>
<protein>
    <submittedName>
        <fullName evidence="2">Uncharacterized protein</fullName>
    </submittedName>
</protein>
<dbReference type="AlphaFoldDB" id="A0A1Y1ZRY1"/>
<evidence type="ECO:0000256" key="1">
    <source>
        <dbReference type="SAM" id="Phobius"/>
    </source>
</evidence>
<sequence>MKSLAAVLGGTKEEDLASIDRLSTDHENALYSRQIDLVSGQQDLSQNLERACQNIRDALKARDDDLIGNLENVLREQGAATSFLLSHTNGAEPAVATAVQLTRLDTKLTRAIKAIEELRSEVATQKRPDSPRYECEKNKVAVRTSFGLSIRSNIISIHVSTSPIEYTRALSFNLIFMCKLIDEIQARLRSSCWDPPEDMSEIRQHEHGYEEDYSEYARFLLGTTDLDTYVTQSDLRCLNDSYGGLDPQNLDLLFSTTIYAFQDVLDLRTLLPIATTAIAYFTVSFYLLAFAVIFLTLGFSKRIPFGNLVERALLTLRLFKLKASKFRTRYGPDFAPS</sequence>
<keyword evidence="1" id="KW-0812">Transmembrane</keyword>
<keyword evidence="1" id="KW-0472">Membrane</keyword>
<keyword evidence="1" id="KW-1133">Transmembrane helix</keyword>
<organism evidence="2 3">
    <name type="scientific">Clohesyomyces aquaticus</name>
    <dbReference type="NCBI Taxonomy" id="1231657"/>
    <lineage>
        <taxon>Eukaryota</taxon>
        <taxon>Fungi</taxon>
        <taxon>Dikarya</taxon>
        <taxon>Ascomycota</taxon>
        <taxon>Pezizomycotina</taxon>
        <taxon>Dothideomycetes</taxon>
        <taxon>Pleosporomycetidae</taxon>
        <taxon>Pleosporales</taxon>
        <taxon>Lindgomycetaceae</taxon>
        <taxon>Clohesyomyces</taxon>
    </lineage>
</organism>
<name>A0A1Y1ZRY1_9PLEO</name>
<comment type="caution">
    <text evidence="2">The sequence shown here is derived from an EMBL/GenBank/DDBJ whole genome shotgun (WGS) entry which is preliminary data.</text>
</comment>
<reference evidence="2 3" key="1">
    <citation type="submission" date="2016-07" db="EMBL/GenBank/DDBJ databases">
        <title>Pervasive Adenine N6-methylation of Active Genes in Fungi.</title>
        <authorList>
            <consortium name="DOE Joint Genome Institute"/>
            <person name="Mondo S.J."/>
            <person name="Dannebaum R.O."/>
            <person name="Kuo R.C."/>
            <person name="Labutti K."/>
            <person name="Haridas S."/>
            <person name="Kuo A."/>
            <person name="Salamov A."/>
            <person name="Ahrendt S.R."/>
            <person name="Lipzen A."/>
            <person name="Sullivan W."/>
            <person name="Andreopoulos W.B."/>
            <person name="Clum A."/>
            <person name="Lindquist E."/>
            <person name="Daum C."/>
            <person name="Ramamoorthy G.K."/>
            <person name="Gryganskyi A."/>
            <person name="Culley D."/>
            <person name="Magnuson J.K."/>
            <person name="James T.Y."/>
            <person name="O'Malley M.A."/>
            <person name="Stajich J.E."/>
            <person name="Spatafora J.W."/>
            <person name="Visel A."/>
            <person name="Grigoriev I.V."/>
        </authorList>
    </citation>
    <scope>NUCLEOTIDE SEQUENCE [LARGE SCALE GENOMIC DNA]</scope>
    <source>
        <strain evidence="2 3">CBS 115471</strain>
    </source>
</reference>
<evidence type="ECO:0000313" key="3">
    <source>
        <dbReference type="Proteomes" id="UP000193144"/>
    </source>
</evidence>
<evidence type="ECO:0000313" key="2">
    <source>
        <dbReference type="EMBL" id="ORY13019.1"/>
    </source>
</evidence>